<reference evidence="1" key="1">
    <citation type="submission" date="2022-08" db="EMBL/GenBank/DDBJ databases">
        <title>Complete genome sequence of 14 non-tuberculosis mycobacteria type-strains.</title>
        <authorList>
            <person name="Igarashi Y."/>
            <person name="Osugi A."/>
            <person name="Mitarai S."/>
        </authorList>
    </citation>
    <scope>NUCLEOTIDE SEQUENCE</scope>
    <source>
        <strain evidence="1">DSM 45575</strain>
    </source>
</reference>
<dbReference type="RefSeq" id="WP_240171360.1">
    <property type="nucleotide sequence ID" value="NZ_CP092365.1"/>
</dbReference>
<dbReference type="NCBIfam" id="NF041390">
    <property type="entry name" value="TadE_Rv3655c"/>
    <property type="match status" value="1"/>
</dbReference>
<dbReference type="Proteomes" id="UP001055200">
    <property type="component" value="Chromosome"/>
</dbReference>
<keyword evidence="2" id="KW-1185">Reference proteome</keyword>
<sequence length="94" mass="9373">MAIAALVSVLLVCLAGLAAVGLQLRCIDAAREAARLAARGDRTTAVAVAGRIAPQGASVHLRRDGSLYIATVTVHPTMLAALPVSATGVAAAES</sequence>
<dbReference type="InterPro" id="IPR049790">
    <property type="entry name" value="Rv3655c/TadE"/>
</dbReference>
<proteinExistence type="predicted"/>
<evidence type="ECO:0000313" key="2">
    <source>
        <dbReference type="Proteomes" id="UP001055200"/>
    </source>
</evidence>
<accession>A0ABY3U1S8</accession>
<evidence type="ECO:0000313" key="1">
    <source>
        <dbReference type="EMBL" id="ULN53104.1"/>
    </source>
</evidence>
<gene>
    <name evidence="1" type="ORF">MIU77_01665</name>
</gene>
<protein>
    <submittedName>
        <fullName evidence="1">Pilus biosynthesis protein TadE</fullName>
    </submittedName>
</protein>
<organism evidence="1 2">
    <name type="scientific">Mycolicibacillus parakoreensis</name>
    <dbReference type="NCBI Taxonomy" id="1069221"/>
    <lineage>
        <taxon>Bacteria</taxon>
        <taxon>Bacillati</taxon>
        <taxon>Actinomycetota</taxon>
        <taxon>Actinomycetes</taxon>
        <taxon>Mycobacteriales</taxon>
        <taxon>Mycobacteriaceae</taxon>
        <taxon>Mycolicibacillus</taxon>
    </lineage>
</organism>
<name>A0ABY3U1S8_9MYCO</name>
<dbReference type="EMBL" id="CP092365">
    <property type="protein sequence ID" value="ULN53104.1"/>
    <property type="molecule type" value="Genomic_DNA"/>
</dbReference>